<dbReference type="RefSeq" id="WP_081152433.1">
    <property type="nucleotide sequence ID" value="NZ_CP020465.1"/>
</dbReference>
<gene>
    <name evidence="5" type="ORF">B5D82_14210</name>
</gene>
<dbReference type="Proteomes" id="UP000202259">
    <property type="component" value="Chromosome"/>
</dbReference>
<keyword evidence="3" id="KW-0804">Transcription</keyword>
<organism evidence="5 6">
    <name type="scientific">Cognaticolwellia beringensis</name>
    <dbReference type="NCBI Taxonomy" id="1967665"/>
    <lineage>
        <taxon>Bacteria</taxon>
        <taxon>Pseudomonadati</taxon>
        <taxon>Pseudomonadota</taxon>
        <taxon>Gammaproteobacteria</taxon>
        <taxon>Alteromonadales</taxon>
        <taxon>Colwelliaceae</taxon>
        <taxon>Cognaticolwellia</taxon>
    </lineage>
</organism>
<dbReference type="InterPro" id="IPR036388">
    <property type="entry name" value="WH-like_DNA-bd_sf"/>
</dbReference>
<dbReference type="InterPro" id="IPR019888">
    <property type="entry name" value="Tscrpt_reg_AsnC-like"/>
</dbReference>
<evidence type="ECO:0000313" key="6">
    <source>
        <dbReference type="Proteomes" id="UP000202259"/>
    </source>
</evidence>
<evidence type="ECO:0000256" key="3">
    <source>
        <dbReference type="ARBA" id="ARBA00023163"/>
    </source>
</evidence>
<keyword evidence="2" id="KW-0238">DNA-binding</keyword>
<reference evidence="5 6" key="1">
    <citation type="submission" date="2017-08" db="EMBL/GenBank/DDBJ databases">
        <title>Complete genome of Colwellia sp. NB097-1, a psychrophile bacterium ioslated from Bering Sea.</title>
        <authorList>
            <person name="Chen X."/>
        </authorList>
    </citation>
    <scope>NUCLEOTIDE SEQUENCE [LARGE SCALE GENOMIC DNA]</scope>
    <source>
        <strain evidence="5 6">NB097-1</strain>
    </source>
</reference>
<evidence type="ECO:0000256" key="1">
    <source>
        <dbReference type="ARBA" id="ARBA00023015"/>
    </source>
</evidence>
<dbReference type="Pfam" id="PF13412">
    <property type="entry name" value="HTH_24"/>
    <property type="match status" value="1"/>
</dbReference>
<dbReference type="KEGG" id="cber:B5D82_14210"/>
<dbReference type="GO" id="GO:0043200">
    <property type="term" value="P:response to amino acid"/>
    <property type="evidence" value="ECO:0007669"/>
    <property type="project" value="TreeGrafter"/>
</dbReference>
<name>A0A222GAB1_9GAMM</name>
<dbReference type="Pfam" id="PF01037">
    <property type="entry name" value="AsnC_trans_reg"/>
    <property type="match status" value="1"/>
</dbReference>
<dbReference type="OrthoDB" id="5476at2"/>
<proteinExistence type="predicted"/>
<dbReference type="GO" id="GO:0043565">
    <property type="term" value="F:sequence-specific DNA binding"/>
    <property type="evidence" value="ECO:0007669"/>
    <property type="project" value="InterPro"/>
</dbReference>
<dbReference type="Gene3D" id="3.30.70.920">
    <property type="match status" value="1"/>
</dbReference>
<dbReference type="AlphaFoldDB" id="A0A222GAB1"/>
<keyword evidence="6" id="KW-1185">Reference proteome</keyword>
<dbReference type="InterPro" id="IPR011008">
    <property type="entry name" value="Dimeric_a/b-barrel"/>
</dbReference>
<dbReference type="SUPFAM" id="SSF46785">
    <property type="entry name" value="Winged helix' DNA-binding domain"/>
    <property type="match status" value="1"/>
</dbReference>
<feature type="domain" description="HTH asnC-type" evidence="4">
    <location>
        <begin position="2"/>
        <end position="64"/>
    </location>
</feature>
<dbReference type="EMBL" id="CP020465">
    <property type="protein sequence ID" value="ASP48819.1"/>
    <property type="molecule type" value="Genomic_DNA"/>
</dbReference>
<protein>
    <submittedName>
        <fullName evidence="5">Lrp/AsnC family transcriptional regulator</fullName>
    </submittedName>
</protein>
<dbReference type="InterPro" id="IPR000485">
    <property type="entry name" value="AsnC-type_HTH_dom"/>
</dbReference>
<keyword evidence="1" id="KW-0805">Transcription regulation</keyword>
<dbReference type="PROSITE" id="PS50956">
    <property type="entry name" value="HTH_ASNC_2"/>
    <property type="match status" value="1"/>
</dbReference>
<evidence type="ECO:0000313" key="5">
    <source>
        <dbReference type="EMBL" id="ASP48819.1"/>
    </source>
</evidence>
<sequence>MITEAEEKLLTVLKKDVRASISDIARELKISRATVHVRIEKLERIGVIKGYSLELGKNYLNNFISAHVSIATQQEKSLQVRSTLLKTQDITEVHSVNGEYDLIAVIKTKTSENLDDILHKIATIEGVLRTNSSIILTTRYSD</sequence>
<dbReference type="InterPro" id="IPR036390">
    <property type="entry name" value="WH_DNA-bd_sf"/>
</dbReference>
<dbReference type="SMART" id="SM00344">
    <property type="entry name" value="HTH_ASNC"/>
    <property type="match status" value="1"/>
</dbReference>
<dbReference type="PANTHER" id="PTHR30154">
    <property type="entry name" value="LEUCINE-RESPONSIVE REGULATORY PROTEIN"/>
    <property type="match status" value="1"/>
</dbReference>
<evidence type="ECO:0000256" key="2">
    <source>
        <dbReference type="ARBA" id="ARBA00023125"/>
    </source>
</evidence>
<accession>A0A222GAB1</accession>
<dbReference type="InterPro" id="IPR019887">
    <property type="entry name" value="Tscrpt_reg_AsnC/Lrp_C"/>
</dbReference>
<evidence type="ECO:0000259" key="4">
    <source>
        <dbReference type="PROSITE" id="PS50956"/>
    </source>
</evidence>
<dbReference type="Gene3D" id="1.10.10.10">
    <property type="entry name" value="Winged helix-like DNA-binding domain superfamily/Winged helix DNA-binding domain"/>
    <property type="match status" value="1"/>
</dbReference>
<dbReference type="PANTHER" id="PTHR30154:SF53">
    <property type="entry name" value="HTH-TYPE TRANSCRIPTIONAL REGULATOR LRPC"/>
    <property type="match status" value="1"/>
</dbReference>
<dbReference type="PRINTS" id="PR00033">
    <property type="entry name" value="HTHASNC"/>
</dbReference>
<dbReference type="SUPFAM" id="SSF54909">
    <property type="entry name" value="Dimeric alpha+beta barrel"/>
    <property type="match status" value="1"/>
</dbReference>
<dbReference type="GO" id="GO:0005829">
    <property type="term" value="C:cytosol"/>
    <property type="evidence" value="ECO:0007669"/>
    <property type="project" value="TreeGrafter"/>
</dbReference>